<protein>
    <recommendedName>
        <fullName evidence="10">Probable metalloprotease ARX1</fullName>
    </recommendedName>
    <alternativeName>
        <fullName evidence="11">Associated with ribosomal export complex protein 1</fullName>
    </alternativeName>
</protein>
<dbReference type="PANTHER" id="PTHR10804">
    <property type="entry name" value="PROTEASE FAMILY M24 METHIONYL AMINOPEPTIDASE, AMINOPEPTIDASE P"/>
    <property type="match status" value="1"/>
</dbReference>
<dbReference type="SUPFAM" id="SSF46785">
    <property type="entry name" value="Winged helix' DNA-binding domain"/>
    <property type="match status" value="1"/>
</dbReference>
<evidence type="ECO:0000256" key="1">
    <source>
        <dbReference type="ARBA" id="ARBA00004123"/>
    </source>
</evidence>
<name>A0A197KH31_9FUNG</name>
<evidence type="ECO:0000256" key="3">
    <source>
        <dbReference type="ARBA" id="ARBA00007319"/>
    </source>
</evidence>
<keyword evidence="9" id="KW-0539">Nucleus</keyword>
<evidence type="ECO:0000256" key="9">
    <source>
        <dbReference type="ARBA" id="ARBA00023242"/>
    </source>
</evidence>
<dbReference type="OrthoDB" id="5876363at2759"/>
<dbReference type="InterPro" id="IPR047113">
    <property type="entry name" value="PA2G4/ARX1"/>
</dbReference>
<dbReference type="SUPFAM" id="SSF55920">
    <property type="entry name" value="Creatinase/aminopeptidase"/>
    <property type="match status" value="1"/>
</dbReference>
<dbReference type="CDD" id="cd01089">
    <property type="entry name" value="PA2G4-like"/>
    <property type="match status" value="1"/>
</dbReference>
<keyword evidence="5" id="KW-0645">Protease</keyword>
<comment type="function">
    <text evidence="12">Probable metalloprotease involved in proper assembly of pre-ribosomal particles during the biogenesis of the 60S ribosomal subunit. Accompanies the pre-60S particles to the cytoplasm.</text>
</comment>
<evidence type="ECO:0000259" key="13">
    <source>
        <dbReference type="Pfam" id="PF00557"/>
    </source>
</evidence>
<feature type="domain" description="Peptidase M24" evidence="13">
    <location>
        <begin position="27"/>
        <end position="181"/>
    </location>
</feature>
<keyword evidence="6" id="KW-0479">Metal-binding</keyword>
<dbReference type="InterPro" id="IPR036388">
    <property type="entry name" value="WH-like_DNA-bd_sf"/>
</dbReference>
<evidence type="ECO:0000256" key="10">
    <source>
        <dbReference type="ARBA" id="ARBA00026155"/>
    </source>
</evidence>
<evidence type="ECO:0000256" key="5">
    <source>
        <dbReference type="ARBA" id="ARBA00022670"/>
    </source>
</evidence>
<evidence type="ECO:0000256" key="8">
    <source>
        <dbReference type="ARBA" id="ARBA00023049"/>
    </source>
</evidence>
<evidence type="ECO:0000256" key="12">
    <source>
        <dbReference type="ARBA" id="ARBA00034680"/>
    </source>
</evidence>
<evidence type="ECO:0000313" key="14">
    <source>
        <dbReference type="EMBL" id="OAQ35971.1"/>
    </source>
</evidence>
<keyword evidence="8" id="KW-0482">Metalloprotease</keyword>
<keyword evidence="4" id="KW-0963">Cytoplasm</keyword>
<dbReference type="PANTHER" id="PTHR10804:SF102">
    <property type="entry name" value="METALLOPROTEASE ARX1-RELATED"/>
    <property type="match status" value="1"/>
</dbReference>
<comment type="similarity">
    <text evidence="3">Belongs to the peptidase M24 family.</text>
</comment>
<reference evidence="14 15" key="1">
    <citation type="submission" date="2016-05" db="EMBL/GenBank/DDBJ databases">
        <title>Genome sequencing reveals origins of a unique bacterial endosymbiosis in the earliest lineages of terrestrial Fungi.</title>
        <authorList>
            <consortium name="DOE Joint Genome Institute"/>
            <person name="Uehling J."/>
            <person name="Gryganskyi A."/>
            <person name="Hameed K."/>
            <person name="Tschaplinski T."/>
            <person name="Misztal P."/>
            <person name="Wu S."/>
            <person name="Desiro A."/>
            <person name="Vande Pol N."/>
            <person name="Du Z.-Y."/>
            <person name="Zienkiewicz A."/>
            <person name="Zienkiewicz K."/>
            <person name="Morin E."/>
            <person name="Tisserant E."/>
            <person name="Splivallo R."/>
            <person name="Hainaut M."/>
            <person name="Henrissat B."/>
            <person name="Ohm R."/>
            <person name="Kuo A."/>
            <person name="Yan J."/>
            <person name="Lipzen A."/>
            <person name="Nolan M."/>
            <person name="Labutti K."/>
            <person name="Barry K."/>
            <person name="Goldstein A."/>
            <person name="Labbe J."/>
            <person name="Schadt C."/>
            <person name="Tuskan G."/>
            <person name="Grigoriev I."/>
            <person name="Martin F."/>
            <person name="Vilgalys R."/>
            <person name="Bonito G."/>
        </authorList>
    </citation>
    <scope>NUCLEOTIDE SEQUENCE [LARGE SCALE GENOMIC DNA]</scope>
    <source>
        <strain evidence="14 15">AG-77</strain>
    </source>
</reference>
<dbReference type="Proteomes" id="UP000078512">
    <property type="component" value="Unassembled WGS sequence"/>
</dbReference>
<evidence type="ECO:0000256" key="7">
    <source>
        <dbReference type="ARBA" id="ARBA00022801"/>
    </source>
</evidence>
<dbReference type="AlphaFoldDB" id="A0A197KH31"/>
<dbReference type="Gene3D" id="3.90.230.10">
    <property type="entry name" value="Creatinase/methionine aminopeptidase superfamily"/>
    <property type="match status" value="1"/>
</dbReference>
<dbReference type="InterPro" id="IPR000994">
    <property type="entry name" value="Pept_M24"/>
</dbReference>
<organism evidence="14 15">
    <name type="scientific">Linnemannia elongata AG-77</name>
    <dbReference type="NCBI Taxonomy" id="1314771"/>
    <lineage>
        <taxon>Eukaryota</taxon>
        <taxon>Fungi</taxon>
        <taxon>Fungi incertae sedis</taxon>
        <taxon>Mucoromycota</taxon>
        <taxon>Mortierellomycotina</taxon>
        <taxon>Mortierellomycetes</taxon>
        <taxon>Mortierellales</taxon>
        <taxon>Mortierellaceae</taxon>
        <taxon>Linnemannia</taxon>
    </lineage>
</organism>
<dbReference type="GO" id="GO:0008237">
    <property type="term" value="F:metallopeptidase activity"/>
    <property type="evidence" value="ECO:0007669"/>
    <property type="project" value="UniProtKB-KW"/>
</dbReference>
<gene>
    <name evidence="14" type="ORF">K457DRAFT_86899</name>
</gene>
<keyword evidence="15" id="KW-1185">Reference proteome</keyword>
<dbReference type="InterPro" id="IPR036390">
    <property type="entry name" value="WH_DNA-bd_sf"/>
</dbReference>
<dbReference type="Gene3D" id="1.10.10.10">
    <property type="entry name" value="Winged helix-like DNA-binding domain superfamily/Winged helix DNA-binding domain"/>
    <property type="match status" value="1"/>
</dbReference>
<dbReference type="EMBL" id="KV442013">
    <property type="protein sequence ID" value="OAQ35971.1"/>
    <property type="molecule type" value="Genomic_DNA"/>
</dbReference>
<sequence length="397" mass="42741">MDMDQVELYAQKSDIDNNLSDPTVIAKYRLAADIAQDALTKVVARVADGVRVSELCAFGDEVILSYTSKVYNKNSVEKGIAFPTMVSVNDCVEYYSPTGDAGDDYVLRTGDVVKIELGAHIDGYMATNGHTTVINANPAAPIEGRAADVVCAAHFAAEAALRLMKIGNNNIQVQEAIAEAAALFNCSPVTGTASNEVKRYVIATEKMIMNVPDEENRPVQDFVFVANEAYTLNILISSGDGTCREGAMKPTVFSRNVHQNYNLKLKSARAAFNEISNDFGVFPFSIRALENKRHRLGVTELASHQLLTPYPVYYTRASDRVAQFKMTVLIAANGTTRITPALPLPYVHSAYTIPSDSAIAQLLATDAGVKTVKSGKALTGIGATEVAAPAQGMDVDM</sequence>
<dbReference type="STRING" id="1314771.A0A197KH31"/>
<evidence type="ECO:0000313" key="15">
    <source>
        <dbReference type="Proteomes" id="UP000078512"/>
    </source>
</evidence>
<dbReference type="Pfam" id="PF00557">
    <property type="entry name" value="Peptidase_M24"/>
    <property type="match status" value="1"/>
</dbReference>
<keyword evidence="7" id="KW-0378">Hydrolase</keyword>
<keyword evidence="14" id="KW-0031">Aminopeptidase</keyword>
<dbReference type="GO" id="GO:0005634">
    <property type="term" value="C:nucleus"/>
    <property type="evidence" value="ECO:0007669"/>
    <property type="project" value="UniProtKB-SubCell"/>
</dbReference>
<accession>A0A197KH31</accession>
<dbReference type="GO" id="GO:0006508">
    <property type="term" value="P:proteolysis"/>
    <property type="evidence" value="ECO:0007669"/>
    <property type="project" value="UniProtKB-KW"/>
</dbReference>
<comment type="subcellular location">
    <subcellularLocation>
        <location evidence="2">Cytoplasm</location>
    </subcellularLocation>
    <subcellularLocation>
        <location evidence="1">Nucleus</location>
    </subcellularLocation>
</comment>
<proteinExistence type="inferred from homology"/>
<evidence type="ECO:0000256" key="6">
    <source>
        <dbReference type="ARBA" id="ARBA00022723"/>
    </source>
</evidence>
<dbReference type="GO" id="GO:0046872">
    <property type="term" value="F:metal ion binding"/>
    <property type="evidence" value="ECO:0007669"/>
    <property type="project" value="UniProtKB-KW"/>
</dbReference>
<evidence type="ECO:0000256" key="11">
    <source>
        <dbReference type="ARBA" id="ARBA00033475"/>
    </source>
</evidence>
<dbReference type="GO" id="GO:0004177">
    <property type="term" value="F:aminopeptidase activity"/>
    <property type="evidence" value="ECO:0007669"/>
    <property type="project" value="UniProtKB-KW"/>
</dbReference>
<dbReference type="GO" id="GO:0005737">
    <property type="term" value="C:cytoplasm"/>
    <property type="evidence" value="ECO:0007669"/>
    <property type="project" value="UniProtKB-SubCell"/>
</dbReference>
<evidence type="ECO:0000256" key="4">
    <source>
        <dbReference type="ARBA" id="ARBA00022490"/>
    </source>
</evidence>
<dbReference type="FunFam" id="1.10.10.10:FF:000029">
    <property type="entry name" value="Proliferation-associated 2G4, a"/>
    <property type="match status" value="1"/>
</dbReference>
<dbReference type="InterPro" id="IPR036005">
    <property type="entry name" value="Creatinase/aminopeptidase-like"/>
</dbReference>
<evidence type="ECO:0000256" key="2">
    <source>
        <dbReference type="ARBA" id="ARBA00004496"/>
    </source>
</evidence>